<protein>
    <recommendedName>
        <fullName evidence="3">Proteasome-type protease</fullName>
    </recommendedName>
</protein>
<reference evidence="1 2" key="1">
    <citation type="submission" date="2017-02" db="EMBL/GenBank/DDBJ databases">
        <authorList>
            <person name="Peterson S.W."/>
        </authorList>
    </citation>
    <scope>NUCLEOTIDE SEQUENCE [LARGE SCALE GENOMIC DNA]</scope>
    <source>
        <strain evidence="1 2">USBA 369</strain>
    </source>
</reference>
<name>A0A1T4R4J0_9HYPH</name>
<accession>A0A1T4R4J0</accession>
<evidence type="ECO:0000313" key="1">
    <source>
        <dbReference type="EMBL" id="SKA10970.1"/>
    </source>
</evidence>
<dbReference type="Proteomes" id="UP000190135">
    <property type="component" value="Unassembled WGS sequence"/>
</dbReference>
<dbReference type="AlphaFoldDB" id="A0A1T4R4J0"/>
<dbReference type="EMBL" id="FUXL01000006">
    <property type="protein sequence ID" value="SKA10970.1"/>
    <property type="molecule type" value="Genomic_DNA"/>
</dbReference>
<keyword evidence="2" id="KW-1185">Reference proteome</keyword>
<organism evidence="1 2">
    <name type="scientific">Consotaella salsifontis</name>
    <dbReference type="NCBI Taxonomy" id="1365950"/>
    <lineage>
        <taxon>Bacteria</taxon>
        <taxon>Pseudomonadati</taxon>
        <taxon>Pseudomonadota</taxon>
        <taxon>Alphaproteobacteria</taxon>
        <taxon>Hyphomicrobiales</taxon>
        <taxon>Aurantimonadaceae</taxon>
        <taxon>Consotaella</taxon>
    </lineage>
</organism>
<evidence type="ECO:0000313" key="2">
    <source>
        <dbReference type="Proteomes" id="UP000190135"/>
    </source>
</evidence>
<sequence>MTVCVAIAVNDCLVFAADSASSLVSTDQSTGASTIMNVYAHGDKVFNLHKKLPISAMTCGMGNIGAESIGTIAKDLRRRLCGDRPEWRIDPANYTIEEVAAKARQVIFEERYASLAPAPPAPHSLEFWVGGYGSTISDGHQVWKVRIENGVCPPPELHVDFGGTGLLVGGQPAPVMRLVLGIDPAAPQVLQKAGMASPDANSVANCLRNGLEAQLVMPTMPVRDAIELADYLVDVTKRFFRFLPGADIVGGDTDIAVVTKYEGFKWIRRKHFYPSNLNPLETGHA</sequence>
<proteinExistence type="predicted"/>
<gene>
    <name evidence="1" type="ORF">SAMN05428963_10623</name>
</gene>
<evidence type="ECO:0008006" key="3">
    <source>
        <dbReference type="Google" id="ProtNLM"/>
    </source>
</evidence>